<dbReference type="PANTHER" id="PTHR30540">
    <property type="entry name" value="OSMOTIC STRESS POTASSIUM TRANSPORTER"/>
    <property type="match status" value="1"/>
</dbReference>
<feature type="transmembrane region" description="Helical" evidence="10">
    <location>
        <begin position="516"/>
        <end position="535"/>
    </location>
</feature>
<feature type="domain" description="K+ potassium transporter integral membrane" evidence="11">
    <location>
        <begin position="319"/>
        <end position="551"/>
    </location>
</feature>
<feature type="transmembrane region" description="Helical" evidence="10">
    <location>
        <begin position="458"/>
        <end position="480"/>
    </location>
</feature>
<evidence type="ECO:0000256" key="4">
    <source>
        <dbReference type="ARBA" id="ARBA00022538"/>
    </source>
</evidence>
<keyword evidence="3" id="KW-0813">Transport</keyword>
<evidence type="ECO:0000256" key="8">
    <source>
        <dbReference type="ARBA" id="ARBA00023065"/>
    </source>
</evidence>
<feature type="transmembrane region" description="Helical" evidence="10">
    <location>
        <begin position="194"/>
        <end position="220"/>
    </location>
</feature>
<organism evidence="13 14">
    <name type="scientific">Stylosanthes scabra</name>
    <dbReference type="NCBI Taxonomy" id="79078"/>
    <lineage>
        <taxon>Eukaryota</taxon>
        <taxon>Viridiplantae</taxon>
        <taxon>Streptophyta</taxon>
        <taxon>Embryophyta</taxon>
        <taxon>Tracheophyta</taxon>
        <taxon>Spermatophyta</taxon>
        <taxon>Magnoliopsida</taxon>
        <taxon>eudicotyledons</taxon>
        <taxon>Gunneridae</taxon>
        <taxon>Pentapetalae</taxon>
        <taxon>rosids</taxon>
        <taxon>fabids</taxon>
        <taxon>Fabales</taxon>
        <taxon>Fabaceae</taxon>
        <taxon>Papilionoideae</taxon>
        <taxon>50 kb inversion clade</taxon>
        <taxon>dalbergioids sensu lato</taxon>
        <taxon>Dalbergieae</taxon>
        <taxon>Pterocarpus clade</taxon>
        <taxon>Stylosanthes</taxon>
    </lineage>
</organism>
<feature type="transmembrane region" description="Helical" evidence="10">
    <location>
        <begin position="334"/>
        <end position="357"/>
    </location>
</feature>
<dbReference type="PANTHER" id="PTHR30540:SF94">
    <property type="entry name" value="POTASSIUM TRANSPORTER 5"/>
    <property type="match status" value="1"/>
</dbReference>
<feature type="domain" description="K+ potassium transporter integral membrane" evidence="11">
    <location>
        <begin position="160"/>
        <end position="314"/>
    </location>
</feature>
<feature type="transmembrane region" description="Helical" evidence="10">
    <location>
        <begin position="277"/>
        <end position="299"/>
    </location>
</feature>
<dbReference type="InterPro" id="IPR053952">
    <property type="entry name" value="K_trans_C"/>
</dbReference>
<keyword evidence="7 10" id="KW-1133">Transmembrane helix</keyword>
<feature type="transmembrane region" description="Helical" evidence="10">
    <location>
        <begin position="486"/>
        <end position="504"/>
    </location>
</feature>
<evidence type="ECO:0000313" key="13">
    <source>
        <dbReference type="EMBL" id="MED6219518.1"/>
    </source>
</evidence>
<sequence length="740" mass="82727">MTFFFLVNPQNASITDSEKLLAARSSPPSIQAVDEDRECVVDALASNVSHTMQVRADLRRPILFSFLRIRVRRILSPLGPFDDQQPSSTPSEMKNRNTLTVGEMSGEGEIDRMETVATAEKDPNVSWANKLRRVDSLNLEAGSEIHAFNNKISWRTTLNLAFQSIGIVYGDMGTSPLYVYASTFTSGIKDKDDILGVLSLIIYTILLIPLLKYVCIVLWANDNGNGGAFALYSLICRHIKMSLIPNQEPEDKELSNYKLELPSSQLRMKQILENSHVARVLLLLATILGTAMVIGDGILTPSISVLSAVSGVTTSMGQGSEAMFADLGHFNVRAIQMSFSLVTYPAVLCAYTGQAAFLRKFPEKVGNTFYESIPKPIFWPTFVVAVGAAIIASQAMISGAFSIISQAVRLGCFPRVKVVHTSTKHEGQVYIPEINYMFMIACIIICAAFKTTEKISQAYGIAVIGDMLITTCLVSVIMAVIWKKSIWQVVMFLLVFGCTEAIYFSSQITKFMEGGYLPIASALFLTIIMGIWHYVHKERYMFELKNKVSSEYLKDYLATNGDIRRVPGVGLLYSELVQGIPPIFPHFIACMPSIHSVLIFVSIKVIPVSQVALEERFLFRHVDPKEYRVFRCVVRCGYKDKIEDALVFESQLIQNLKAFIQQQEEDNAEDEVQFIDIAVQNGVMYMLGEAEVVAQPNSSFLNKIVVNYAYRFLRKNSRQGNKLMAIPRKRLLKIGMTYEI</sequence>
<feature type="domain" description="K+ potassium transporter C-terminal" evidence="12">
    <location>
        <begin position="567"/>
        <end position="740"/>
    </location>
</feature>
<keyword evidence="9 10" id="KW-0472">Membrane</keyword>
<dbReference type="InterPro" id="IPR003855">
    <property type="entry name" value="K+_transporter"/>
</dbReference>
<keyword evidence="6" id="KW-0630">Potassium</keyword>
<dbReference type="InterPro" id="IPR053951">
    <property type="entry name" value="K_trans_N"/>
</dbReference>
<comment type="subcellular location">
    <subcellularLocation>
        <location evidence="1">Cell membrane</location>
        <topology evidence="1">Multi-pass membrane protein</topology>
    </subcellularLocation>
</comment>
<gene>
    <name evidence="13" type="primary">HAK5_5</name>
    <name evidence="13" type="ORF">PIB30_036499</name>
</gene>
<keyword evidence="8" id="KW-0406">Ion transport</keyword>
<feature type="transmembrane region" description="Helical" evidence="10">
    <location>
        <begin position="377"/>
        <end position="404"/>
    </location>
</feature>
<evidence type="ECO:0000256" key="10">
    <source>
        <dbReference type="SAM" id="Phobius"/>
    </source>
</evidence>
<dbReference type="Pfam" id="PF22776">
    <property type="entry name" value="K_trans_C"/>
    <property type="match status" value="1"/>
</dbReference>
<dbReference type="Pfam" id="PF02705">
    <property type="entry name" value="K_trans"/>
    <property type="match status" value="2"/>
</dbReference>
<evidence type="ECO:0000256" key="1">
    <source>
        <dbReference type="ARBA" id="ARBA00004651"/>
    </source>
</evidence>
<evidence type="ECO:0000259" key="12">
    <source>
        <dbReference type="Pfam" id="PF22776"/>
    </source>
</evidence>
<keyword evidence="5 10" id="KW-0812">Transmembrane</keyword>
<comment type="similarity">
    <text evidence="2">Belongs to the HAK/KUP transporter (TC 2.A.72.3) family.</text>
</comment>
<keyword evidence="4" id="KW-0633">Potassium transport</keyword>
<evidence type="ECO:0000256" key="9">
    <source>
        <dbReference type="ARBA" id="ARBA00023136"/>
    </source>
</evidence>
<protein>
    <submittedName>
        <fullName evidence="13">Potassium transporter 5</fullName>
    </submittedName>
</protein>
<dbReference type="Proteomes" id="UP001341840">
    <property type="component" value="Unassembled WGS sequence"/>
</dbReference>
<dbReference type="EMBL" id="JASCZI010272039">
    <property type="protein sequence ID" value="MED6219518.1"/>
    <property type="molecule type" value="Genomic_DNA"/>
</dbReference>
<reference evidence="13 14" key="1">
    <citation type="journal article" date="2023" name="Plants (Basel)">
        <title>Bridging the Gap: Combining Genomics and Transcriptomics Approaches to Understand Stylosanthes scabra, an Orphan Legume from the Brazilian Caatinga.</title>
        <authorList>
            <person name="Ferreira-Neto J.R.C."/>
            <person name="da Silva M.D."/>
            <person name="Binneck E."/>
            <person name="de Melo N.F."/>
            <person name="da Silva R.H."/>
            <person name="de Melo A.L.T.M."/>
            <person name="Pandolfi V."/>
            <person name="Bustamante F.O."/>
            <person name="Brasileiro-Vidal A.C."/>
            <person name="Benko-Iseppon A.M."/>
        </authorList>
    </citation>
    <scope>NUCLEOTIDE SEQUENCE [LARGE SCALE GENOMIC DNA]</scope>
    <source>
        <tissue evidence="13">Leaves</tissue>
    </source>
</reference>
<proteinExistence type="inferred from homology"/>
<name>A0ABU6ZCQ4_9FABA</name>
<evidence type="ECO:0000259" key="11">
    <source>
        <dbReference type="Pfam" id="PF02705"/>
    </source>
</evidence>
<evidence type="ECO:0000256" key="7">
    <source>
        <dbReference type="ARBA" id="ARBA00022989"/>
    </source>
</evidence>
<evidence type="ECO:0000313" key="14">
    <source>
        <dbReference type="Proteomes" id="UP001341840"/>
    </source>
</evidence>
<feature type="transmembrane region" description="Helical" evidence="10">
    <location>
        <begin position="434"/>
        <end position="451"/>
    </location>
</feature>
<keyword evidence="14" id="KW-1185">Reference proteome</keyword>
<comment type="caution">
    <text evidence="13">The sequence shown here is derived from an EMBL/GenBank/DDBJ whole genome shotgun (WGS) entry which is preliminary data.</text>
</comment>
<evidence type="ECO:0000256" key="3">
    <source>
        <dbReference type="ARBA" id="ARBA00022448"/>
    </source>
</evidence>
<evidence type="ECO:0000256" key="5">
    <source>
        <dbReference type="ARBA" id="ARBA00022692"/>
    </source>
</evidence>
<accession>A0ABU6ZCQ4</accession>
<evidence type="ECO:0000256" key="2">
    <source>
        <dbReference type="ARBA" id="ARBA00008440"/>
    </source>
</evidence>
<evidence type="ECO:0000256" key="6">
    <source>
        <dbReference type="ARBA" id="ARBA00022958"/>
    </source>
</evidence>